<protein>
    <submittedName>
        <fullName evidence="9">Calx-beta domain-containing protein</fullName>
    </submittedName>
</protein>
<keyword evidence="6" id="KW-0406">Ion transport</keyword>
<feature type="domain" description="VWFA" evidence="8">
    <location>
        <begin position="63"/>
        <end position="242"/>
    </location>
</feature>
<comment type="caution">
    <text evidence="9">The sequence shown here is derived from an EMBL/GenBank/DDBJ whole genome shotgun (WGS) entry which is preliminary data.</text>
</comment>
<evidence type="ECO:0000313" key="9">
    <source>
        <dbReference type="EMBL" id="MFC5288095.1"/>
    </source>
</evidence>
<evidence type="ECO:0000256" key="5">
    <source>
        <dbReference type="ARBA" id="ARBA00022837"/>
    </source>
</evidence>
<dbReference type="InterPro" id="IPR038081">
    <property type="entry name" value="CalX-like_sf"/>
</dbReference>
<dbReference type="Gene3D" id="3.40.50.410">
    <property type="entry name" value="von Willebrand factor, type A domain"/>
    <property type="match status" value="1"/>
</dbReference>
<dbReference type="InterPro" id="IPR003644">
    <property type="entry name" value="Calx_beta"/>
</dbReference>
<keyword evidence="3 7" id="KW-0732">Signal</keyword>
<accession>A0ABW0ERM0</accession>
<dbReference type="RefSeq" id="WP_378247699.1">
    <property type="nucleotide sequence ID" value="NZ_JBHSKF010000005.1"/>
</dbReference>
<keyword evidence="5" id="KW-0106">Calcium</keyword>
<comment type="subcellular location">
    <subcellularLocation>
        <location evidence="1">Secreted</location>
    </subcellularLocation>
</comment>
<dbReference type="SUPFAM" id="SSF53300">
    <property type="entry name" value="vWA-like"/>
    <property type="match status" value="1"/>
</dbReference>
<dbReference type="SMART" id="SM00237">
    <property type="entry name" value="Calx_beta"/>
    <property type="match status" value="1"/>
</dbReference>
<dbReference type="InterPro" id="IPR036465">
    <property type="entry name" value="vWFA_dom_sf"/>
</dbReference>
<dbReference type="InterPro" id="IPR051171">
    <property type="entry name" value="CaCA"/>
</dbReference>
<dbReference type="InterPro" id="IPR056861">
    <property type="entry name" value="HMCN1-like_VWA"/>
</dbReference>
<dbReference type="Pfam" id="PF03160">
    <property type="entry name" value="Calx-beta"/>
    <property type="match status" value="1"/>
</dbReference>
<reference evidence="10" key="1">
    <citation type="journal article" date="2019" name="Int. J. Syst. Evol. Microbiol.">
        <title>The Global Catalogue of Microorganisms (GCM) 10K type strain sequencing project: providing services to taxonomists for standard genome sequencing and annotation.</title>
        <authorList>
            <consortium name="The Broad Institute Genomics Platform"/>
            <consortium name="The Broad Institute Genome Sequencing Center for Infectious Disease"/>
            <person name="Wu L."/>
            <person name="Ma J."/>
        </authorList>
    </citation>
    <scope>NUCLEOTIDE SEQUENCE [LARGE SCALE GENOMIC DNA]</scope>
    <source>
        <strain evidence="10">CCUG 59778</strain>
    </source>
</reference>
<keyword evidence="10" id="KW-1185">Reference proteome</keyword>
<proteinExistence type="predicted"/>
<keyword evidence="6" id="KW-0813">Transport</keyword>
<dbReference type="PANTHER" id="PTHR11878:SF65">
    <property type="entry name" value="NA_CA-EXCHANGE PROTEIN, ISOFORM G"/>
    <property type="match status" value="1"/>
</dbReference>
<organism evidence="9 10">
    <name type="scientific">Actinokineospora guangxiensis</name>
    <dbReference type="NCBI Taxonomy" id="1490288"/>
    <lineage>
        <taxon>Bacteria</taxon>
        <taxon>Bacillati</taxon>
        <taxon>Actinomycetota</taxon>
        <taxon>Actinomycetes</taxon>
        <taxon>Pseudonocardiales</taxon>
        <taxon>Pseudonocardiaceae</taxon>
        <taxon>Actinokineospora</taxon>
    </lineage>
</organism>
<dbReference type="InterPro" id="IPR002035">
    <property type="entry name" value="VWF_A"/>
</dbReference>
<dbReference type="Gene3D" id="2.60.40.2030">
    <property type="match status" value="1"/>
</dbReference>
<dbReference type="Pfam" id="PF25106">
    <property type="entry name" value="VWA_4"/>
    <property type="match status" value="1"/>
</dbReference>
<feature type="signal peptide" evidence="7">
    <location>
        <begin position="1"/>
        <end position="27"/>
    </location>
</feature>
<keyword evidence="2" id="KW-0964">Secreted</keyword>
<evidence type="ECO:0000256" key="4">
    <source>
        <dbReference type="ARBA" id="ARBA00022737"/>
    </source>
</evidence>
<evidence type="ECO:0000256" key="1">
    <source>
        <dbReference type="ARBA" id="ARBA00004613"/>
    </source>
</evidence>
<evidence type="ECO:0000313" key="10">
    <source>
        <dbReference type="Proteomes" id="UP001596157"/>
    </source>
</evidence>
<keyword evidence="4" id="KW-0677">Repeat</keyword>
<gene>
    <name evidence="9" type="ORF">ACFPM7_13630</name>
</gene>
<dbReference type="Proteomes" id="UP001596157">
    <property type="component" value="Unassembled WGS sequence"/>
</dbReference>
<dbReference type="PROSITE" id="PS50234">
    <property type="entry name" value="VWFA"/>
    <property type="match status" value="1"/>
</dbReference>
<sequence>MRRRSAGFLVLALTAGLVVLPATTAAAAPPGVTPSTVDVTLGPGQSTTVAKSVTTAAVPPNPDLVLLADTTGSMGGAIANVKANAGEITSDVLGAQPSAQFAVAEYKDFTDPFAFRVNQNTTADEAAVQTGINQWTASGGGDAPEAYINALWEIATDEIAFREGSSRIVAVFGDAPSHDPSGGHTLADAIAALQAAEVRVIMVNVGAIDAFGQATAITEATGGVLLNNVPADQVSEAILAGLGAIEVTVTPTVGACDDEVDVTNTPAGRTVEGGGTAAFTETIAAAPNAAPGVYTCSVDYLVNGVSAGYVQSITVRVPGFSVDDVTVTEPNLGTVTATFTVTQSIPGTSATSVRYATANGTAVAPGDFAAASGTLTFAPGETTKTFGVQVAGDTVDELTENYAVTLSNPVGAGLIDPTGKGTIIDADRDGAFSCTATALRVASVTVARANPANIPCVDDAETVVDAGLNAGLIRVGAQALTATTDLTPDDQQIAPEPGDGVHSRAAVETTGISTLGLSIELGAIESNATVTCVADDDGLKPVFSGNSHVASLRINGLPVTVGSAPLTIPLVIGSLKLNSQTLVNGVLTQRAVALETPLTSIVIAEAKADIHGTSAHPGGNPCVR</sequence>
<evidence type="ECO:0000259" key="8">
    <source>
        <dbReference type="PROSITE" id="PS50234"/>
    </source>
</evidence>
<evidence type="ECO:0000256" key="6">
    <source>
        <dbReference type="ARBA" id="ARBA00023065"/>
    </source>
</evidence>
<dbReference type="EMBL" id="JBHSKF010000005">
    <property type="protein sequence ID" value="MFC5288095.1"/>
    <property type="molecule type" value="Genomic_DNA"/>
</dbReference>
<name>A0ABW0ERM0_9PSEU</name>
<evidence type="ECO:0000256" key="2">
    <source>
        <dbReference type="ARBA" id="ARBA00022525"/>
    </source>
</evidence>
<evidence type="ECO:0000256" key="3">
    <source>
        <dbReference type="ARBA" id="ARBA00022729"/>
    </source>
</evidence>
<feature type="chain" id="PRO_5046280987" evidence="7">
    <location>
        <begin position="28"/>
        <end position="624"/>
    </location>
</feature>
<dbReference type="SUPFAM" id="SSF141072">
    <property type="entry name" value="CalX-like"/>
    <property type="match status" value="1"/>
</dbReference>
<dbReference type="PANTHER" id="PTHR11878">
    <property type="entry name" value="SODIUM/CALCIUM EXCHANGER"/>
    <property type="match status" value="1"/>
</dbReference>
<evidence type="ECO:0000256" key="7">
    <source>
        <dbReference type="SAM" id="SignalP"/>
    </source>
</evidence>